<dbReference type="Proteomes" id="UP000324222">
    <property type="component" value="Unassembled WGS sequence"/>
</dbReference>
<evidence type="ECO:0000313" key="3">
    <source>
        <dbReference type="Proteomes" id="UP000324222"/>
    </source>
</evidence>
<feature type="region of interest" description="Disordered" evidence="1">
    <location>
        <begin position="1"/>
        <end position="81"/>
    </location>
</feature>
<name>A0A5B7GL51_PORTR</name>
<proteinExistence type="predicted"/>
<dbReference type="AlphaFoldDB" id="A0A5B7GL51"/>
<sequence length="81" mass="8470">MARDAGEWGTKGGGAAGRLLHPEQQQHPSSSSFSSSSQQAGPSSLLSHSIPHRPTVLNGLLMARPPPSPSPFLPSLLSQFL</sequence>
<keyword evidence="3" id="KW-1185">Reference proteome</keyword>
<feature type="compositionally biased region" description="Low complexity" evidence="1">
    <location>
        <begin position="25"/>
        <end position="47"/>
    </location>
</feature>
<comment type="caution">
    <text evidence="2">The sequence shown here is derived from an EMBL/GenBank/DDBJ whole genome shotgun (WGS) entry which is preliminary data.</text>
</comment>
<gene>
    <name evidence="2" type="ORF">E2C01_052168</name>
</gene>
<protein>
    <submittedName>
        <fullName evidence="2">Uncharacterized protein</fullName>
    </submittedName>
</protein>
<accession>A0A5B7GL51</accession>
<evidence type="ECO:0000313" key="2">
    <source>
        <dbReference type="EMBL" id="MPC58173.1"/>
    </source>
</evidence>
<reference evidence="2 3" key="1">
    <citation type="submission" date="2019-05" db="EMBL/GenBank/DDBJ databases">
        <title>Another draft genome of Portunus trituberculatus and its Hox gene families provides insights of decapod evolution.</title>
        <authorList>
            <person name="Jeong J.-H."/>
            <person name="Song I."/>
            <person name="Kim S."/>
            <person name="Choi T."/>
            <person name="Kim D."/>
            <person name="Ryu S."/>
            <person name="Kim W."/>
        </authorList>
    </citation>
    <scope>NUCLEOTIDE SEQUENCE [LARGE SCALE GENOMIC DNA]</scope>
    <source>
        <tissue evidence="2">Muscle</tissue>
    </source>
</reference>
<evidence type="ECO:0000256" key="1">
    <source>
        <dbReference type="SAM" id="MobiDB-lite"/>
    </source>
</evidence>
<dbReference type="EMBL" id="VSRR010015434">
    <property type="protein sequence ID" value="MPC58173.1"/>
    <property type="molecule type" value="Genomic_DNA"/>
</dbReference>
<organism evidence="2 3">
    <name type="scientific">Portunus trituberculatus</name>
    <name type="common">Swimming crab</name>
    <name type="synonym">Neptunus trituberculatus</name>
    <dbReference type="NCBI Taxonomy" id="210409"/>
    <lineage>
        <taxon>Eukaryota</taxon>
        <taxon>Metazoa</taxon>
        <taxon>Ecdysozoa</taxon>
        <taxon>Arthropoda</taxon>
        <taxon>Crustacea</taxon>
        <taxon>Multicrustacea</taxon>
        <taxon>Malacostraca</taxon>
        <taxon>Eumalacostraca</taxon>
        <taxon>Eucarida</taxon>
        <taxon>Decapoda</taxon>
        <taxon>Pleocyemata</taxon>
        <taxon>Brachyura</taxon>
        <taxon>Eubrachyura</taxon>
        <taxon>Portunoidea</taxon>
        <taxon>Portunidae</taxon>
        <taxon>Portuninae</taxon>
        <taxon>Portunus</taxon>
    </lineage>
</organism>